<dbReference type="InterPro" id="IPR014710">
    <property type="entry name" value="RmlC-like_jellyroll"/>
</dbReference>
<feature type="domain" description="Cupin type-2" evidence="1">
    <location>
        <begin position="35"/>
        <end position="96"/>
    </location>
</feature>
<accession>A0A381Y4X0</accession>
<dbReference type="SUPFAM" id="SSF51182">
    <property type="entry name" value="RmlC-like cupins"/>
    <property type="match status" value="1"/>
</dbReference>
<dbReference type="AlphaFoldDB" id="A0A381Y4X0"/>
<evidence type="ECO:0000259" key="1">
    <source>
        <dbReference type="Pfam" id="PF07883"/>
    </source>
</evidence>
<dbReference type="EMBL" id="UINC01017330">
    <property type="protein sequence ID" value="SVA71701.1"/>
    <property type="molecule type" value="Genomic_DNA"/>
</dbReference>
<protein>
    <recommendedName>
        <fullName evidence="1">Cupin type-2 domain-containing protein</fullName>
    </recommendedName>
</protein>
<reference evidence="2" key="1">
    <citation type="submission" date="2018-05" db="EMBL/GenBank/DDBJ databases">
        <authorList>
            <person name="Lanie J.A."/>
            <person name="Ng W.-L."/>
            <person name="Kazmierczak K.M."/>
            <person name="Andrzejewski T.M."/>
            <person name="Davidsen T.M."/>
            <person name="Wayne K.J."/>
            <person name="Tettelin H."/>
            <person name="Glass J.I."/>
            <person name="Rusch D."/>
            <person name="Podicherti R."/>
            <person name="Tsui H.-C.T."/>
            <person name="Winkler M.E."/>
        </authorList>
    </citation>
    <scope>NUCLEOTIDE SEQUENCE</scope>
</reference>
<sequence>MCSLDEIKERLTGEPVEYLEFMRLPSLSCGLYRLGKGSNDMQSPHDDDEVYYVLEGHAMMEIGGERKSVGPGSIVFVGATESHSFFEIDEDMLLLVFFAAASPLVQDSKSRATRYDRFRREAPN</sequence>
<evidence type="ECO:0000313" key="2">
    <source>
        <dbReference type="EMBL" id="SVA71701.1"/>
    </source>
</evidence>
<name>A0A381Y4X0_9ZZZZ</name>
<gene>
    <name evidence="2" type="ORF">METZ01_LOCUS124555</name>
</gene>
<dbReference type="Pfam" id="PF07883">
    <property type="entry name" value="Cupin_2"/>
    <property type="match status" value="1"/>
</dbReference>
<dbReference type="Gene3D" id="2.60.120.10">
    <property type="entry name" value="Jelly Rolls"/>
    <property type="match status" value="1"/>
</dbReference>
<dbReference type="InterPro" id="IPR013096">
    <property type="entry name" value="Cupin_2"/>
</dbReference>
<organism evidence="2">
    <name type="scientific">marine metagenome</name>
    <dbReference type="NCBI Taxonomy" id="408172"/>
    <lineage>
        <taxon>unclassified sequences</taxon>
        <taxon>metagenomes</taxon>
        <taxon>ecological metagenomes</taxon>
    </lineage>
</organism>
<proteinExistence type="predicted"/>
<dbReference type="InterPro" id="IPR011051">
    <property type="entry name" value="RmlC_Cupin_sf"/>
</dbReference>